<dbReference type="EMBL" id="JBHSML010000003">
    <property type="protein sequence ID" value="MFC5516808.1"/>
    <property type="molecule type" value="Genomic_DNA"/>
</dbReference>
<dbReference type="RefSeq" id="WP_266343958.1">
    <property type="nucleotide sequence ID" value="NZ_JAPKNH010000004.1"/>
</dbReference>
<dbReference type="Pfam" id="PF20432">
    <property type="entry name" value="Xre-like-HTH"/>
    <property type="match status" value="1"/>
</dbReference>
<feature type="domain" description="Antitoxin Xre/MbcA/ParS-like toxin-binding" evidence="1">
    <location>
        <begin position="96"/>
        <end position="150"/>
    </location>
</feature>
<name>A0ABW0PWR2_9HYPH</name>
<protein>
    <submittedName>
        <fullName evidence="3">MbcA/ParS/Xre antitoxin family protein</fullName>
    </submittedName>
</protein>
<dbReference type="Proteomes" id="UP001596150">
    <property type="component" value="Unassembled WGS sequence"/>
</dbReference>
<evidence type="ECO:0000313" key="3">
    <source>
        <dbReference type="EMBL" id="MFC5516808.1"/>
    </source>
</evidence>
<gene>
    <name evidence="3" type="ORF">ACFPP9_13565</name>
</gene>
<feature type="domain" description="Antitoxin Xre-like helix-turn-helix" evidence="2">
    <location>
        <begin position="26"/>
        <end position="89"/>
    </location>
</feature>
<reference evidence="4" key="1">
    <citation type="journal article" date="2019" name="Int. J. Syst. Evol. Microbiol.">
        <title>The Global Catalogue of Microorganisms (GCM) 10K type strain sequencing project: providing services to taxonomists for standard genome sequencing and annotation.</title>
        <authorList>
            <consortium name="The Broad Institute Genomics Platform"/>
            <consortium name="The Broad Institute Genome Sequencing Center for Infectious Disease"/>
            <person name="Wu L."/>
            <person name="Ma J."/>
        </authorList>
    </citation>
    <scope>NUCLEOTIDE SEQUENCE [LARGE SCALE GENOMIC DNA]</scope>
    <source>
        <strain evidence="4">KACC 12633</strain>
    </source>
</reference>
<evidence type="ECO:0000259" key="2">
    <source>
        <dbReference type="Pfam" id="PF20432"/>
    </source>
</evidence>
<dbReference type="InterPro" id="IPR024467">
    <property type="entry name" value="Xre/MbcA/ParS-like_toxin-bd"/>
</dbReference>
<dbReference type="Pfam" id="PF09722">
    <property type="entry name" value="Xre_MbcA_ParS_C"/>
    <property type="match status" value="1"/>
</dbReference>
<evidence type="ECO:0000259" key="1">
    <source>
        <dbReference type="Pfam" id="PF09722"/>
    </source>
</evidence>
<evidence type="ECO:0000313" key="4">
    <source>
        <dbReference type="Proteomes" id="UP001596150"/>
    </source>
</evidence>
<accession>A0ABW0PWR2</accession>
<proteinExistence type="predicted"/>
<sequence>MTRLARTSNALTQPAPMVADRYSAAARRRMSGPGLRTFSAIADTWGLTEAERMRVLGQPGRSTYFGWLAKTRAGVDLTLPVDTLLRISAILGIYKALKIVFQSDVEANRWLTAGNSGPLFGGQSPLALITAGTQDGLMLVRRHLDAWRGGLFSAPLPGFDDIDPIETSDIVWA</sequence>
<organism evidence="3 4">
    <name type="scientific">Kaistia terrae</name>
    <dbReference type="NCBI Taxonomy" id="537017"/>
    <lineage>
        <taxon>Bacteria</taxon>
        <taxon>Pseudomonadati</taxon>
        <taxon>Pseudomonadota</taxon>
        <taxon>Alphaproteobacteria</taxon>
        <taxon>Hyphomicrobiales</taxon>
        <taxon>Kaistiaceae</taxon>
        <taxon>Kaistia</taxon>
    </lineage>
</organism>
<comment type="caution">
    <text evidence="3">The sequence shown here is derived from an EMBL/GenBank/DDBJ whole genome shotgun (WGS) entry which is preliminary data.</text>
</comment>
<keyword evidence="4" id="KW-1185">Reference proteome</keyword>
<dbReference type="InterPro" id="IPR046847">
    <property type="entry name" value="Xre-like_HTH"/>
</dbReference>